<evidence type="ECO:0000256" key="4">
    <source>
        <dbReference type="ARBA" id="ARBA00022989"/>
    </source>
</evidence>
<evidence type="ECO:0000256" key="2">
    <source>
        <dbReference type="ARBA" id="ARBA00022475"/>
    </source>
</evidence>
<keyword evidence="9" id="KW-1185">Reference proteome</keyword>
<reference evidence="8 9" key="1">
    <citation type="submission" date="2016-10" db="EMBL/GenBank/DDBJ databases">
        <title>Marinobacter salinus sp. nov., a moderately halophilic bacterium isolated from a tidal flat environment.</title>
        <authorList>
            <person name="Park S.-J."/>
        </authorList>
    </citation>
    <scope>NUCLEOTIDE SEQUENCE [LARGE SCALE GENOMIC DNA]</scope>
    <source>
        <strain evidence="8 9">Hb8</strain>
    </source>
</reference>
<evidence type="ECO:0000256" key="6">
    <source>
        <dbReference type="RuleBase" id="RU366058"/>
    </source>
</evidence>
<feature type="transmembrane region" description="Helical" evidence="6">
    <location>
        <begin position="36"/>
        <end position="59"/>
    </location>
</feature>
<evidence type="ECO:0000256" key="1">
    <source>
        <dbReference type="ARBA" id="ARBA00004651"/>
    </source>
</evidence>
<comment type="subcellular location">
    <subcellularLocation>
        <location evidence="1 6">Cell membrane</location>
        <topology evidence="1 6">Multi-pass membrane protein</topology>
    </subcellularLocation>
</comment>
<evidence type="ECO:0000256" key="5">
    <source>
        <dbReference type="ARBA" id="ARBA00023136"/>
    </source>
</evidence>
<organism evidence="8 9">
    <name type="scientific">Marinobacter salinus</name>
    <dbReference type="NCBI Taxonomy" id="1874317"/>
    <lineage>
        <taxon>Bacteria</taxon>
        <taxon>Pseudomonadati</taxon>
        <taxon>Pseudomonadota</taxon>
        <taxon>Gammaproteobacteria</taxon>
        <taxon>Pseudomonadales</taxon>
        <taxon>Marinobacteraceae</taxon>
        <taxon>Marinobacter</taxon>
    </lineage>
</organism>
<sequence>MKNWLKPLLFVFLAVAGALAVNQGWLDLLADQKELTAYLHSHGLTGVLLIAVAGAVYTGLGAPRQLLAFVFGFAMGASMGTVFSTLATTLGAAGCFYTARFLLRPTLLRRFERRMTAFDQTIALDPLLKIMLIRLLPVGSNLLTNLLAGASGIRVLPFLIGSTLGYLPQMMIFALAGAGIGNANEYPLLLGAALFLIVATIGAMLYRNRRIRNLSDPLSEEF</sequence>
<keyword evidence="5 6" id="KW-0472">Membrane</keyword>
<dbReference type="OrthoDB" id="7348996at2"/>
<evidence type="ECO:0000256" key="3">
    <source>
        <dbReference type="ARBA" id="ARBA00022692"/>
    </source>
</evidence>
<feature type="transmembrane region" description="Helical" evidence="6">
    <location>
        <begin position="155"/>
        <end position="180"/>
    </location>
</feature>
<dbReference type="STRING" id="1874317.BKP64_15290"/>
<gene>
    <name evidence="8" type="ORF">BKP64_15290</name>
</gene>
<feature type="transmembrane region" description="Helical" evidence="6">
    <location>
        <begin position="66"/>
        <end position="99"/>
    </location>
</feature>
<keyword evidence="2 6" id="KW-1003">Cell membrane</keyword>
<dbReference type="Proteomes" id="UP000177445">
    <property type="component" value="Chromosome"/>
</dbReference>
<dbReference type="InterPro" id="IPR015414">
    <property type="entry name" value="TMEM64"/>
</dbReference>
<feature type="transmembrane region" description="Helical" evidence="6">
    <location>
        <begin position="127"/>
        <end position="148"/>
    </location>
</feature>
<dbReference type="KEGG" id="msq:BKP64_15290"/>
<comment type="similarity">
    <text evidence="6">Belongs to the TVP38/TMEM64 family.</text>
</comment>
<feature type="transmembrane region" description="Helical" evidence="6">
    <location>
        <begin position="186"/>
        <end position="206"/>
    </location>
</feature>
<feature type="domain" description="VTT" evidence="7">
    <location>
        <begin position="63"/>
        <end position="178"/>
    </location>
</feature>
<dbReference type="EMBL" id="CP017715">
    <property type="protein sequence ID" value="AOY89420.1"/>
    <property type="molecule type" value="Genomic_DNA"/>
</dbReference>
<protein>
    <recommendedName>
        <fullName evidence="6">TVP38/TMEM64 family membrane protein</fullName>
    </recommendedName>
</protein>
<accession>A0A1D9GPU4</accession>
<proteinExistence type="inferred from homology"/>
<name>A0A1D9GPU4_9GAMM</name>
<dbReference type="GO" id="GO:0005886">
    <property type="term" value="C:plasma membrane"/>
    <property type="evidence" value="ECO:0007669"/>
    <property type="project" value="UniProtKB-SubCell"/>
</dbReference>
<dbReference type="PANTHER" id="PTHR12677:SF59">
    <property type="entry name" value="GOLGI APPARATUS MEMBRANE PROTEIN TVP38-RELATED"/>
    <property type="match status" value="1"/>
</dbReference>
<dbReference type="RefSeq" id="WP_070972008.1">
    <property type="nucleotide sequence ID" value="NZ_CP017715.1"/>
</dbReference>
<dbReference type="AlphaFoldDB" id="A0A1D9GPU4"/>
<keyword evidence="3 6" id="KW-0812">Transmembrane</keyword>
<dbReference type="PANTHER" id="PTHR12677">
    <property type="entry name" value="GOLGI APPARATUS MEMBRANE PROTEIN TVP38-RELATED"/>
    <property type="match status" value="1"/>
</dbReference>
<keyword evidence="4 6" id="KW-1133">Transmembrane helix</keyword>
<evidence type="ECO:0000313" key="9">
    <source>
        <dbReference type="Proteomes" id="UP000177445"/>
    </source>
</evidence>
<dbReference type="InterPro" id="IPR032816">
    <property type="entry name" value="VTT_dom"/>
</dbReference>
<evidence type="ECO:0000313" key="8">
    <source>
        <dbReference type="EMBL" id="AOY89420.1"/>
    </source>
</evidence>
<dbReference type="Pfam" id="PF09335">
    <property type="entry name" value="VTT_dom"/>
    <property type="match status" value="1"/>
</dbReference>
<evidence type="ECO:0000259" key="7">
    <source>
        <dbReference type="Pfam" id="PF09335"/>
    </source>
</evidence>